<evidence type="ECO:0000313" key="2">
    <source>
        <dbReference type="EMBL" id="RNA29012.1"/>
    </source>
</evidence>
<keyword evidence="3" id="KW-1185">Reference proteome</keyword>
<dbReference type="Proteomes" id="UP000276133">
    <property type="component" value="Unassembled WGS sequence"/>
</dbReference>
<dbReference type="EMBL" id="REGN01002299">
    <property type="protein sequence ID" value="RNA29012.1"/>
    <property type="molecule type" value="Genomic_DNA"/>
</dbReference>
<dbReference type="OrthoDB" id="10057439at2759"/>
<evidence type="ECO:0000256" key="1">
    <source>
        <dbReference type="SAM" id="MobiDB-lite"/>
    </source>
</evidence>
<dbReference type="AlphaFoldDB" id="A0A3M7RZV1"/>
<feature type="compositionally biased region" description="Basic and acidic residues" evidence="1">
    <location>
        <begin position="27"/>
        <end position="38"/>
    </location>
</feature>
<feature type="compositionally biased region" description="Polar residues" evidence="1">
    <location>
        <begin position="43"/>
        <end position="53"/>
    </location>
</feature>
<evidence type="ECO:0000313" key="3">
    <source>
        <dbReference type="Proteomes" id="UP000276133"/>
    </source>
</evidence>
<feature type="region of interest" description="Disordered" evidence="1">
    <location>
        <begin position="27"/>
        <end position="61"/>
    </location>
</feature>
<feature type="non-terminal residue" evidence="2">
    <location>
        <position position="420"/>
    </location>
</feature>
<name>A0A3M7RZV1_BRAPC</name>
<accession>A0A3M7RZV1</accession>
<comment type="caution">
    <text evidence="2">The sequence shown here is derived from an EMBL/GenBank/DDBJ whole genome shotgun (WGS) entry which is preliminary data.</text>
</comment>
<organism evidence="2 3">
    <name type="scientific">Brachionus plicatilis</name>
    <name type="common">Marine rotifer</name>
    <name type="synonym">Brachionus muelleri</name>
    <dbReference type="NCBI Taxonomy" id="10195"/>
    <lineage>
        <taxon>Eukaryota</taxon>
        <taxon>Metazoa</taxon>
        <taxon>Spiralia</taxon>
        <taxon>Gnathifera</taxon>
        <taxon>Rotifera</taxon>
        <taxon>Eurotatoria</taxon>
        <taxon>Monogononta</taxon>
        <taxon>Pseudotrocha</taxon>
        <taxon>Ploima</taxon>
        <taxon>Brachionidae</taxon>
        <taxon>Brachionus</taxon>
    </lineage>
</organism>
<feature type="region of interest" description="Disordered" evidence="1">
    <location>
        <begin position="238"/>
        <end position="257"/>
    </location>
</feature>
<protein>
    <submittedName>
        <fullName evidence="2">TALPID3-like isoform X2</fullName>
    </submittedName>
</protein>
<gene>
    <name evidence="2" type="ORF">BpHYR1_029037</name>
</gene>
<sequence>MVDGCINAISNDVKKAVNQKMIDDSKHIKLEAERDTASKRPSRVSSQRTSNQPAGPKPKQISNVHKYLGKIYGKSVLDQIKMDEVEEKNRRFREEAEQCKKKISIDKTKKIQPASQKVQSRPSRIKPVEPVMQRPAFISIPVQPYPENQIKNFDQIHRADNIGMVTILPREKSPSKAFNITRQVLPSMSINPARSSSGEKKANFKQIEIKVEEDENENDQEVDEEETGLGINVLGSRKEEKEAAKEDVPVPLPGDLSADRQQFLTDRNLSENRVLDWLEQEILKNFLLRLQVGQESEDESRVDNFRLLVDVGQDIDPDLIECLTREVLNEKIAAMIDRQDEETLSEVVDQPPVASIRKSVEFLEKKKEKSEFIEVSTPKVTPPLSPITVENFEPQPAKKESEIQLIQFINDEETESVLEI</sequence>
<reference evidence="2 3" key="1">
    <citation type="journal article" date="2018" name="Sci. Rep.">
        <title>Genomic signatures of local adaptation to the degree of environmental predictability in rotifers.</title>
        <authorList>
            <person name="Franch-Gras L."/>
            <person name="Hahn C."/>
            <person name="Garcia-Roger E.M."/>
            <person name="Carmona M.J."/>
            <person name="Serra M."/>
            <person name="Gomez A."/>
        </authorList>
    </citation>
    <scope>NUCLEOTIDE SEQUENCE [LARGE SCALE GENOMIC DNA]</scope>
    <source>
        <strain evidence="2">HYR1</strain>
    </source>
</reference>
<proteinExistence type="predicted"/>
<feature type="compositionally biased region" description="Basic and acidic residues" evidence="1">
    <location>
        <begin position="238"/>
        <end position="248"/>
    </location>
</feature>